<evidence type="ECO:0000313" key="2">
    <source>
        <dbReference type="EMBL" id="GMT27370.1"/>
    </source>
</evidence>
<sequence>MQRNDLQDFVNKQRTPLNEMKRNEIARSFTRRALARLQMQSSVSACKTFVKTHFEDIVNAFFKSLDLEVDVDYSVCIDKGKNEPALTIVLRNGIRDGYGLLQFIQLRHACTVTSNAMPRAYGEVTRQVHSKTDKSSQQYWNFSFLKNMFETAPAKADPEIEGSLEKKRRLHSQIDRLSEIAHIVHILREPLTTDSPRDIRCDGFVEQIRNRVEDLRNQIQAINDRLVKADLSGWPIASPDIIKNLAKLHGVSDYQKLSYTVEIILKRLGRKSRIRDGELVEAISKALILNEDAQKNWIDLNRNQNLKEWNWMYALSSDAISEGTHFLQYLKHVQLPADYFSNHIQASDRYLGDCQFYVPNNTHIDENALFGIDGTSRENFAQLNRFSRYEDTEIAVLLSFERRRPTFFFLNRPYERLSRDLIQNGVIPCSNYNEILWPTYEDLNLPLIYNSSLTLEDFKQVDPLNLFFELQSAMMEFGSAQWMQWIVKMIHHYYKYRPQALTDGVLNKILSLYHRSIAEKEACLRDEKLITRIRKAFADQSRQVESQYDEMLMDAFVNEIVETINRGDRLVEIKPPFKDDATAEKLARFIRSRRMQPIRDEKDNLKFHI</sequence>
<organism evidence="2 3">
    <name type="scientific">Pristionchus fissidentatus</name>
    <dbReference type="NCBI Taxonomy" id="1538716"/>
    <lineage>
        <taxon>Eukaryota</taxon>
        <taxon>Metazoa</taxon>
        <taxon>Ecdysozoa</taxon>
        <taxon>Nematoda</taxon>
        <taxon>Chromadorea</taxon>
        <taxon>Rhabditida</taxon>
        <taxon>Rhabditina</taxon>
        <taxon>Diplogasteromorpha</taxon>
        <taxon>Diplogasteroidea</taxon>
        <taxon>Neodiplogasteridae</taxon>
        <taxon>Pristionchus</taxon>
    </lineage>
</organism>
<comment type="caution">
    <text evidence="2">The sequence shown here is derived from an EMBL/GenBank/DDBJ whole genome shotgun (WGS) entry which is preliminary data.</text>
</comment>
<proteinExistence type="predicted"/>
<gene>
    <name evidence="2" type="ORF">PFISCL1PPCAC_18666</name>
</gene>
<dbReference type="AlphaFoldDB" id="A0AAV5W9P0"/>
<accession>A0AAV5W9P0</accession>
<name>A0AAV5W9P0_9BILA</name>
<dbReference type="Proteomes" id="UP001432322">
    <property type="component" value="Unassembled WGS sequence"/>
</dbReference>
<evidence type="ECO:0000313" key="3">
    <source>
        <dbReference type="Proteomes" id="UP001432322"/>
    </source>
</evidence>
<feature type="coiled-coil region" evidence="1">
    <location>
        <begin position="205"/>
        <end position="232"/>
    </location>
</feature>
<evidence type="ECO:0000256" key="1">
    <source>
        <dbReference type="SAM" id="Coils"/>
    </source>
</evidence>
<keyword evidence="3" id="KW-1185">Reference proteome</keyword>
<protein>
    <recommendedName>
        <fullName evidence="4">Peptidase</fullName>
    </recommendedName>
</protein>
<reference evidence="2" key="1">
    <citation type="submission" date="2023-10" db="EMBL/GenBank/DDBJ databases">
        <title>Genome assembly of Pristionchus species.</title>
        <authorList>
            <person name="Yoshida K."/>
            <person name="Sommer R.J."/>
        </authorList>
    </citation>
    <scope>NUCLEOTIDE SEQUENCE</scope>
    <source>
        <strain evidence="2">RS5133</strain>
    </source>
</reference>
<keyword evidence="1" id="KW-0175">Coiled coil</keyword>
<dbReference type="EMBL" id="BTSY01000005">
    <property type="protein sequence ID" value="GMT27370.1"/>
    <property type="molecule type" value="Genomic_DNA"/>
</dbReference>
<evidence type="ECO:0008006" key="4">
    <source>
        <dbReference type="Google" id="ProtNLM"/>
    </source>
</evidence>